<reference evidence="1" key="1">
    <citation type="submission" date="2015-06" db="EMBL/GenBank/DDBJ databases">
        <authorList>
            <person name="Joergensen T."/>
        </authorList>
    </citation>
    <scope>NUCLEOTIDE SEQUENCE</scope>
    <source>
        <plasmid evidence="1">pRGFK0783</plasmid>
    </source>
</reference>
<sequence>MTVPYGERRPRNGRTIKEAAQLTGLTEQTIKRWTSEPRETYIERAHKRQQSIREMRERGMTMRAIANQLNVSVGTVHYAIQKASQPPRQ</sequence>
<organism evidence="1">
    <name type="scientific">uncultured prokaryote</name>
    <dbReference type="NCBI Taxonomy" id="198431"/>
    <lineage>
        <taxon>unclassified sequences</taxon>
        <taxon>environmental samples</taxon>
    </lineage>
</organism>
<accession>A0A0H5Q356</accession>
<geneLocation type="plasmid" evidence="1">
    <name>pRGFK0783</name>
</geneLocation>
<evidence type="ECO:0000313" key="1">
    <source>
        <dbReference type="EMBL" id="CRY95820.1"/>
    </source>
</evidence>
<keyword evidence="1" id="KW-0614">Plasmid</keyword>
<dbReference type="EMBL" id="LN853392">
    <property type="protein sequence ID" value="CRY95820.1"/>
    <property type="molecule type" value="Genomic_DNA"/>
</dbReference>
<reference evidence="1" key="2">
    <citation type="submission" date="2015-07" db="EMBL/GenBank/DDBJ databases">
        <title>Plasmids, circular viruses and viroids from rat gut.</title>
        <authorList>
            <person name="Jorgensen T.J."/>
            <person name="Hansen M.A."/>
            <person name="Xu Z."/>
            <person name="Tabak M.A."/>
            <person name="Sorensen S.J."/>
            <person name="Hansen L.H."/>
        </authorList>
    </citation>
    <scope>NUCLEOTIDE SEQUENCE</scope>
    <source>
        <plasmid evidence="1">pRGFK0783</plasmid>
    </source>
</reference>
<proteinExistence type="predicted"/>
<dbReference type="Gene3D" id="1.10.10.60">
    <property type="entry name" value="Homeodomain-like"/>
    <property type="match status" value="1"/>
</dbReference>
<dbReference type="AlphaFoldDB" id="A0A0H5Q356"/>
<name>A0A0H5Q356_9ZZZZ</name>
<protein>
    <submittedName>
        <fullName evidence="1">Uncharacterized protein</fullName>
    </submittedName>
</protein>